<evidence type="ECO:0000313" key="1">
    <source>
        <dbReference type="EMBL" id="KPM83038.1"/>
    </source>
</evidence>
<protein>
    <submittedName>
        <fullName evidence="1">Uncharacterized protein</fullName>
    </submittedName>
</protein>
<reference evidence="1 2" key="1">
    <citation type="submission" date="2015-09" db="EMBL/GenBank/DDBJ databases">
        <title>Draft Genome Sequence of Pseudoalteromonas lipolytica UCD-48B.</title>
        <authorList>
            <person name="Krusor M."/>
            <person name="Coil D.A."/>
            <person name="Lang J.M."/>
            <person name="Eisen J.A."/>
            <person name="Alexiev A."/>
        </authorList>
    </citation>
    <scope>NUCLEOTIDE SEQUENCE [LARGE SCALE GENOMIC DNA]</scope>
    <source>
        <strain evidence="1 2">UCD-48B</strain>
    </source>
</reference>
<dbReference type="PATRIC" id="fig|570156.3.peg.3752"/>
<accession>A0A0P7D3W9</accession>
<comment type="caution">
    <text evidence="1">The sequence shown here is derived from an EMBL/GenBank/DDBJ whole genome shotgun (WGS) entry which is preliminary data.</text>
</comment>
<name>A0A0P7D3W9_9GAMM</name>
<dbReference type="STRING" id="570156.AOG27_13250"/>
<evidence type="ECO:0000313" key="2">
    <source>
        <dbReference type="Proteomes" id="UP000050378"/>
    </source>
</evidence>
<gene>
    <name evidence="1" type="ORF">AOG27_13250</name>
</gene>
<dbReference type="Proteomes" id="UP000050378">
    <property type="component" value="Unassembled WGS sequence"/>
</dbReference>
<dbReference type="AlphaFoldDB" id="A0A0P7D3W9"/>
<organism evidence="1 2">
    <name type="scientific">Pseudoalteromonas lipolytica</name>
    <dbReference type="NCBI Taxonomy" id="570156"/>
    <lineage>
        <taxon>Bacteria</taxon>
        <taxon>Pseudomonadati</taxon>
        <taxon>Pseudomonadota</taxon>
        <taxon>Gammaproteobacteria</taxon>
        <taxon>Alteromonadales</taxon>
        <taxon>Pseudoalteromonadaceae</taxon>
        <taxon>Pseudoalteromonas</taxon>
    </lineage>
</organism>
<dbReference type="EMBL" id="LJTC01000008">
    <property type="protein sequence ID" value="KPM83038.1"/>
    <property type="molecule type" value="Genomic_DNA"/>
</dbReference>
<sequence length="108" mass="11944">MCVLLSFIGQVIASPSELPCESEDIYQLAALDSATIQISLSETNDCCNIDCCELGCSCIASLCSPILYLDLEVKKIKLPYFAGFRFSDQQQPPNLIARQLYRPPIFTS</sequence>
<proteinExistence type="predicted"/>